<evidence type="ECO:0000259" key="2">
    <source>
        <dbReference type="Pfam" id="PF24855"/>
    </source>
</evidence>
<dbReference type="OrthoDB" id="2536450at2759"/>
<proteinExistence type="predicted"/>
<reference evidence="3 4" key="1">
    <citation type="submission" date="2015-10" db="EMBL/GenBank/DDBJ databases">
        <title>Genome analyses suggest a sexual origin of heterokaryosis in a supposedly ancient asexual fungus.</title>
        <authorList>
            <person name="Ropars J."/>
            <person name="Sedzielewska K."/>
            <person name="Noel J."/>
            <person name="Charron P."/>
            <person name="Farinelli L."/>
            <person name="Marton T."/>
            <person name="Kruger M."/>
            <person name="Pelin A."/>
            <person name="Brachmann A."/>
            <person name="Corradi N."/>
        </authorList>
    </citation>
    <scope>NUCLEOTIDE SEQUENCE [LARGE SCALE GENOMIC DNA]</scope>
    <source>
        <strain evidence="3 4">A4</strain>
    </source>
</reference>
<feature type="domain" description="DUF7729" evidence="2">
    <location>
        <begin position="58"/>
        <end position="242"/>
    </location>
</feature>
<dbReference type="VEuPathDB" id="FungiDB:FUN_013207"/>
<organism evidence="3 4">
    <name type="scientific">Rhizophagus irregularis</name>
    <dbReference type="NCBI Taxonomy" id="588596"/>
    <lineage>
        <taxon>Eukaryota</taxon>
        <taxon>Fungi</taxon>
        <taxon>Fungi incertae sedis</taxon>
        <taxon>Mucoromycota</taxon>
        <taxon>Glomeromycotina</taxon>
        <taxon>Glomeromycetes</taxon>
        <taxon>Glomerales</taxon>
        <taxon>Glomeraceae</taxon>
        <taxon>Rhizophagus</taxon>
    </lineage>
</organism>
<dbReference type="VEuPathDB" id="FungiDB:RhiirFUN_020268"/>
<dbReference type="InterPro" id="IPR056146">
    <property type="entry name" value="DUF7729"/>
</dbReference>
<protein>
    <recommendedName>
        <fullName evidence="2">DUF7729 domain-containing protein</fullName>
    </recommendedName>
</protein>
<comment type="caution">
    <text evidence="3">The sequence shown here is derived from an EMBL/GenBank/DDBJ whole genome shotgun (WGS) entry which is preliminary data.</text>
</comment>
<gene>
    <name evidence="3" type="ORF">RhiirA4_536477</name>
</gene>
<sequence length="275" mass="29374">MKVTLFITTFLAAASLGLALPQSLPTPSNVTAPSTSKVSPQIEQILADAPGGVLGDLSQKCQSALLSIVTDPAFLKCIPVASLVPLLPLVTDPSIIKNFIADPAKNFPPLETPLQAFSTAFCPAPKCGDKDVAGAIKIIQDGCKEDLDKKNQFIVMVFDAAVFYSPLHDIMCFKFDKAFCWDESILTVIKLPPSPIKVTGDKLLDAVAVSDPSAVCTKCNKAIVNTFLNFITAKESDLARQILASFGIDQAKLDQLKTFVAVKCGINFEDGKIPT</sequence>
<feature type="chain" id="PRO_5014186382" description="DUF7729 domain-containing protein" evidence="1">
    <location>
        <begin position="20"/>
        <end position="275"/>
    </location>
</feature>
<evidence type="ECO:0000313" key="3">
    <source>
        <dbReference type="EMBL" id="PKY37480.1"/>
    </source>
</evidence>
<dbReference type="Proteomes" id="UP000234323">
    <property type="component" value="Unassembled WGS sequence"/>
</dbReference>
<dbReference type="EMBL" id="LLXI01000003">
    <property type="protein sequence ID" value="PKY37480.1"/>
    <property type="molecule type" value="Genomic_DNA"/>
</dbReference>
<accession>A0A2I1FSX0</accession>
<feature type="signal peptide" evidence="1">
    <location>
        <begin position="1"/>
        <end position="19"/>
    </location>
</feature>
<dbReference type="AlphaFoldDB" id="A0A2I1FSX0"/>
<dbReference type="PANTHER" id="PTHR34862">
    <property type="entry name" value="SPARK DOMAIN-CONTAINING PROTEIN"/>
    <property type="match status" value="1"/>
</dbReference>
<keyword evidence="1" id="KW-0732">Signal</keyword>
<keyword evidence="4" id="KW-1185">Reference proteome</keyword>
<evidence type="ECO:0000313" key="4">
    <source>
        <dbReference type="Proteomes" id="UP000234323"/>
    </source>
</evidence>
<evidence type="ECO:0000256" key="1">
    <source>
        <dbReference type="SAM" id="SignalP"/>
    </source>
</evidence>
<name>A0A2I1FSX0_9GLOM</name>
<dbReference type="VEuPathDB" id="FungiDB:RhiirA1_528748"/>
<dbReference type="PANTHER" id="PTHR34862:SF1">
    <property type="entry name" value="SPARK DOMAIN-CONTAINING PROTEIN"/>
    <property type="match status" value="1"/>
</dbReference>
<dbReference type="Pfam" id="PF24855">
    <property type="entry name" value="DUF7729"/>
    <property type="match status" value="1"/>
</dbReference>